<keyword evidence="4" id="KW-0547">Nucleotide-binding</keyword>
<keyword evidence="5" id="KW-0418">Kinase</keyword>
<evidence type="ECO:0000259" key="11">
    <source>
        <dbReference type="Pfam" id="PF13793"/>
    </source>
</evidence>
<evidence type="ECO:0000313" key="12">
    <source>
        <dbReference type="EMBL" id="AUN95847.1"/>
    </source>
</evidence>
<dbReference type="GO" id="GO:0004749">
    <property type="term" value="F:ribose phosphate diphosphokinase activity"/>
    <property type="evidence" value="ECO:0007669"/>
    <property type="project" value="UniProtKB-EC"/>
</dbReference>
<gene>
    <name evidence="12" type="ORF">C0099_13460</name>
</gene>
<dbReference type="NCBIfam" id="NF005537">
    <property type="entry name" value="PRK07199.1"/>
    <property type="match status" value="1"/>
</dbReference>
<dbReference type="EMBL" id="CP025682">
    <property type="protein sequence ID" value="AUN95847.1"/>
    <property type="molecule type" value="Genomic_DNA"/>
</dbReference>
<dbReference type="InterPro" id="IPR029099">
    <property type="entry name" value="Pribosyltran_N"/>
</dbReference>
<sequence length="401" mass="42631">MPSGLNWDGWVSRCVRAKTASSPPSTTCRSPASPDWPARPRSRGLASNWCASSATRCAPASCCTVCTPASRPIRRSRARRPSATTATASARQPACNICSWSSDVEGILLHFDDEARVAAKLAPAADLRAAVIERHRFPDGELRLRLPAVLPPQVIVLRGLHEPNEKLVELLLTARSARTLGARRLTLVAPYLGYMRQDAAFRPGEAVSQTIVGGFLAELFDALITVDPHLHRVLHLSDAVPVEQAVALSAAELLASVALAHRERPLLLGPDEEAAQWVEAGARAFGLDFAVCTKHRHGDHEVEIRLPEVDVSGRAVVILDDVASTGRTVARAATLLRAAGAASVDLAVTHALFAGDALATVRAAGVEHVWSTDAIAHETNVASVTALIAAALSRLAEHSDD</sequence>
<dbReference type="InterPro" id="IPR000836">
    <property type="entry name" value="PRTase_dom"/>
</dbReference>
<keyword evidence="2" id="KW-0808">Transferase</keyword>
<protein>
    <recommendedName>
        <fullName evidence="1">ribose-phosphate diphosphokinase</fullName>
        <ecNumber evidence="1">2.7.6.1</ecNumber>
    </recommendedName>
</protein>
<dbReference type="EC" id="2.7.6.1" evidence="1"/>
<dbReference type="InterPro" id="IPR029057">
    <property type="entry name" value="PRTase-like"/>
</dbReference>
<keyword evidence="3 8" id="KW-0545">Nucleotide biosynthesis</keyword>
<dbReference type="Pfam" id="PF00156">
    <property type="entry name" value="Pribosyltran"/>
    <property type="match status" value="1"/>
</dbReference>
<reference evidence="12 13" key="1">
    <citation type="submission" date="2018-01" db="EMBL/GenBank/DDBJ databases">
        <authorList>
            <person name="Fu G.-Y."/>
        </authorList>
    </citation>
    <scope>NUCLEOTIDE SEQUENCE [LARGE SCALE GENOMIC DNA]</scope>
    <source>
        <strain evidence="12 13">SY39</strain>
    </source>
</reference>
<dbReference type="GO" id="GO:0006015">
    <property type="term" value="P:5-phosphoribose 1-diphosphate biosynthetic process"/>
    <property type="evidence" value="ECO:0007669"/>
    <property type="project" value="TreeGrafter"/>
</dbReference>
<dbReference type="SMART" id="SM01400">
    <property type="entry name" value="Pribosyltran_N"/>
    <property type="match status" value="1"/>
</dbReference>
<dbReference type="GO" id="GO:0005524">
    <property type="term" value="F:ATP binding"/>
    <property type="evidence" value="ECO:0007669"/>
    <property type="project" value="UniProtKB-KW"/>
</dbReference>
<keyword evidence="6" id="KW-0067">ATP-binding</keyword>
<evidence type="ECO:0000256" key="2">
    <source>
        <dbReference type="ARBA" id="ARBA00022679"/>
    </source>
</evidence>
<dbReference type="GO" id="GO:0000287">
    <property type="term" value="F:magnesium ion binding"/>
    <property type="evidence" value="ECO:0007669"/>
    <property type="project" value="InterPro"/>
</dbReference>
<feature type="domain" description="Ribose-phosphate pyrophosphokinase N-terminal" evidence="11">
    <location>
        <begin position="112"/>
        <end position="215"/>
    </location>
</feature>
<comment type="catalytic activity">
    <reaction evidence="7">
        <text>D-ribose 5-phosphate + ATP = 5-phospho-alpha-D-ribose 1-diphosphate + AMP + H(+)</text>
        <dbReference type="Rhea" id="RHEA:15609"/>
        <dbReference type="ChEBI" id="CHEBI:15378"/>
        <dbReference type="ChEBI" id="CHEBI:30616"/>
        <dbReference type="ChEBI" id="CHEBI:58017"/>
        <dbReference type="ChEBI" id="CHEBI:78346"/>
        <dbReference type="ChEBI" id="CHEBI:456215"/>
        <dbReference type="EC" id="2.7.6.1"/>
    </reaction>
</comment>
<evidence type="ECO:0000256" key="5">
    <source>
        <dbReference type="ARBA" id="ARBA00022777"/>
    </source>
</evidence>
<evidence type="ECO:0000256" key="1">
    <source>
        <dbReference type="ARBA" id="ARBA00013247"/>
    </source>
</evidence>
<dbReference type="CDD" id="cd06223">
    <property type="entry name" value="PRTases_typeI"/>
    <property type="match status" value="1"/>
</dbReference>
<feature type="domain" description="Phosphoribosyltransferase" evidence="10">
    <location>
        <begin position="244"/>
        <end position="350"/>
    </location>
</feature>
<dbReference type="Gene3D" id="3.40.50.2020">
    <property type="match status" value="2"/>
</dbReference>
<dbReference type="OrthoDB" id="324294at2"/>
<dbReference type="SUPFAM" id="SSF53271">
    <property type="entry name" value="PRTase-like"/>
    <property type="match status" value="2"/>
</dbReference>
<evidence type="ECO:0000313" key="13">
    <source>
        <dbReference type="Proteomes" id="UP000242205"/>
    </source>
</evidence>
<dbReference type="GO" id="GO:0002189">
    <property type="term" value="C:ribose phosphate diphosphokinase complex"/>
    <property type="evidence" value="ECO:0007669"/>
    <property type="project" value="TreeGrafter"/>
</dbReference>
<evidence type="ECO:0000256" key="8">
    <source>
        <dbReference type="RuleBase" id="RU004324"/>
    </source>
</evidence>
<evidence type="ECO:0000256" key="6">
    <source>
        <dbReference type="ARBA" id="ARBA00022840"/>
    </source>
</evidence>
<dbReference type="PANTHER" id="PTHR10210:SF32">
    <property type="entry name" value="RIBOSE-PHOSPHATE PYROPHOSPHOKINASE 2"/>
    <property type="match status" value="1"/>
</dbReference>
<evidence type="ECO:0000256" key="3">
    <source>
        <dbReference type="ARBA" id="ARBA00022727"/>
    </source>
</evidence>
<dbReference type="Pfam" id="PF13793">
    <property type="entry name" value="Pribosyltran_N"/>
    <property type="match status" value="1"/>
</dbReference>
<feature type="region of interest" description="Disordered" evidence="9">
    <location>
        <begin position="18"/>
        <end position="40"/>
    </location>
</feature>
<comment type="similarity">
    <text evidence="8">Belongs to the ribose-phosphate pyrophosphokinase family.</text>
</comment>
<dbReference type="NCBIfam" id="TIGR01251">
    <property type="entry name" value="ribP_PPkin"/>
    <property type="match status" value="1"/>
</dbReference>
<name>A0A2I6S9B2_9RHOO</name>
<dbReference type="PANTHER" id="PTHR10210">
    <property type="entry name" value="RIBOSE-PHOSPHATE DIPHOSPHOKINASE FAMILY MEMBER"/>
    <property type="match status" value="1"/>
</dbReference>
<dbReference type="GO" id="GO:0005737">
    <property type="term" value="C:cytoplasm"/>
    <property type="evidence" value="ECO:0007669"/>
    <property type="project" value="TreeGrafter"/>
</dbReference>
<evidence type="ECO:0000256" key="9">
    <source>
        <dbReference type="SAM" id="MobiDB-lite"/>
    </source>
</evidence>
<dbReference type="GO" id="GO:0016301">
    <property type="term" value="F:kinase activity"/>
    <property type="evidence" value="ECO:0007669"/>
    <property type="project" value="UniProtKB-KW"/>
</dbReference>
<proteinExistence type="inferred from homology"/>
<dbReference type="GO" id="GO:0006164">
    <property type="term" value="P:purine nucleotide biosynthetic process"/>
    <property type="evidence" value="ECO:0007669"/>
    <property type="project" value="TreeGrafter"/>
</dbReference>
<evidence type="ECO:0000256" key="7">
    <source>
        <dbReference type="ARBA" id="ARBA00049535"/>
    </source>
</evidence>
<dbReference type="Proteomes" id="UP000242205">
    <property type="component" value="Chromosome"/>
</dbReference>
<organism evidence="12 13">
    <name type="scientific">Pseudazoarcus pumilus</name>
    <dbReference type="NCBI Taxonomy" id="2067960"/>
    <lineage>
        <taxon>Bacteria</taxon>
        <taxon>Pseudomonadati</taxon>
        <taxon>Pseudomonadota</taxon>
        <taxon>Betaproteobacteria</taxon>
        <taxon>Rhodocyclales</taxon>
        <taxon>Zoogloeaceae</taxon>
        <taxon>Pseudazoarcus</taxon>
    </lineage>
</organism>
<dbReference type="AlphaFoldDB" id="A0A2I6S9B2"/>
<keyword evidence="13" id="KW-1185">Reference proteome</keyword>
<dbReference type="KEGG" id="atw:C0099_13460"/>
<evidence type="ECO:0000256" key="4">
    <source>
        <dbReference type="ARBA" id="ARBA00022741"/>
    </source>
</evidence>
<accession>A0A2I6S9B2</accession>
<feature type="compositionally biased region" description="Polar residues" evidence="9">
    <location>
        <begin position="19"/>
        <end position="30"/>
    </location>
</feature>
<dbReference type="InterPro" id="IPR005946">
    <property type="entry name" value="Rib-P_diPkinase"/>
</dbReference>
<evidence type="ECO:0000259" key="10">
    <source>
        <dbReference type="Pfam" id="PF00156"/>
    </source>
</evidence>